<reference evidence="1 2" key="1">
    <citation type="submission" date="2019-09" db="EMBL/GenBank/DDBJ databases">
        <authorList>
            <person name="Ou C."/>
        </authorList>
    </citation>
    <scope>NUCLEOTIDE SEQUENCE [LARGE SCALE GENOMIC DNA]</scope>
    <source>
        <strain evidence="1">S2</strain>
        <tissue evidence="1">Leaf</tissue>
    </source>
</reference>
<organism evidence="1 2">
    <name type="scientific">Pyrus ussuriensis x Pyrus communis</name>
    <dbReference type="NCBI Taxonomy" id="2448454"/>
    <lineage>
        <taxon>Eukaryota</taxon>
        <taxon>Viridiplantae</taxon>
        <taxon>Streptophyta</taxon>
        <taxon>Embryophyta</taxon>
        <taxon>Tracheophyta</taxon>
        <taxon>Spermatophyta</taxon>
        <taxon>Magnoliopsida</taxon>
        <taxon>eudicotyledons</taxon>
        <taxon>Gunneridae</taxon>
        <taxon>Pentapetalae</taxon>
        <taxon>rosids</taxon>
        <taxon>fabids</taxon>
        <taxon>Rosales</taxon>
        <taxon>Rosaceae</taxon>
        <taxon>Amygdaloideae</taxon>
        <taxon>Maleae</taxon>
        <taxon>Pyrus</taxon>
    </lineage>
</organism>
<accession>A0A5N5GQQ3</accession>
<dbReference type="AlphaFoldDB" id="A0A5N5GQQ3"/>
<proteinExistence type="predicted"/>
<evidence type="ECO:0000313" key="1">
    <source>
        <dbReference type="EMBL" id="KAB2617467.1"/>
    </source>
</evidence>
<comment type="caution">
    <text evidence="1">The sequence shown here is derived from an EMBL/GenBank/DDBJ whole genome shotgun (WGS) entry which is preliminary data.</text>
</comment>
<sequence length="67" mass="7457">MISWMAEAMPADTISIWSLLTRALAWIESVRKYCRESILVRTIERFRSGTAGSVSSFKDSTELSGGV</sequence>
<dbReference type="Proteomes" id="UP000327157">
    <property type="component" value="Chromosome 15"/>
</dbReference>
<dbReference type="EMBL" id="SMOL01000401">
    <property type="protein sequence ID" value="KAB2617467.1"/>
    <property type="molecule type" value="Genomic_DNA"/>
</dbReference>
<evidence type="ECO:0000313" key="2">
    <source>
        <dbReference type="Proteomes" id="UP000327157"/>
    </source>
</evidence>
<protein>
    <submittedName>
        <fullName evidence="1">Zinc finger protein STOP1-like protein</fullName>
    </submittedName>
</protein>
<gene>
    <name evidence="1" type="ORF">D8674_013336</name>
</gene>
<name>A0A5N5GQQ3_9ROSA</name>
<reference evidence="1 2" key="3">
    <citation type="submission" date="2019-11" db="EMBL/GenBank/DDBJ databases">
        <title>A de novo genome assembly of a pear dwarfing rootstock.</title>
        <authorList>
            <person name="Wang F."/>
            <person name="Wang J."/>
            <person name="Li S."/>
            <person name="Zhang Y."/>
            <person name="Fang M."/>
            <person name="Ma L."/>
            <person name="Zhao Y."/>
            <person name="Jiang S."/>
        </authorList>
    </citation>
    <scope>NUCLEOTIDE SEQUENCE [LARGE SCALE GENOMIC DNA]</scope>
    <source>
        <strain evidence="1">S2</strain>
        <tissue evidence="1">Leaf</tissue>
    </source>
</reference>
<keyword evidence="2" id="KW-1185">Reference proteome</keyword>
<reference evidence="2" key="2">
    <citation type="submission" date="2019-10" db="EMBL/GenBank/DDBJ databases">
        <title>A de novo genome assembly of a pear dwarfing rootstock.</title>
        <authorList>
            <person name="Wang F."/>
            <person name="Wang J."/>
            <person name="Li S."/>
            <person name="Zhang Y."/>
            <person name="Fang M."/>
            <person name="Ma L."/>
            <person name="Zhao Y."/>
            <person name="Jiang S."/>
        </authorList>
    </citation>
    <scope>NUCLEOTIDE SEQUENCE [LARGE SCALE GENOMIC DNA]</scope>
</reference>